<dbReference type="InterPro" id="IPR032675">
    <property type="entry name" value="LRR_dom_sf"/>
</dbReference>
<name>A0A1I3B931_9ACTN</name>
<dbReference type="STRING" id="504797.SAMN05421678_1231"/>
<protein>
    <recommendedName>
        <fullName evidence="3">Leucine Rich repeat-containing protein</fullName>
    </recommendedName>
</protein>
<feature type="non-terminal residue" evidence="1">
    <location>
        <position position="188"/>
    </location>
</feature>
<reference evidence="1 2" key="1">
    <citation type="submission" date="2016-10" db="EMBL/GenBank/DDBJ databases">
        <authorList>
            <person name="de Groot N.N."/>
        </authorList>
    </citation>
    <scope>NUCLEOTIDE SEQUENCE [LARGE SCALE GENOMIC DNA]</scope>
    <source>
        <strain evidence="1 2">CPCC 202808</strain>
    </source>
</reference>
<accession>A0A1I3B931</accession>
<dbReference type="EMBL" id="FOOI01000023">
    <property type="protein sequence ID" value="SFH58803.1"/>
    <property type="molecule type" value="Genomic_DNA"/>
</dbReference>
<proteinExistence type="predicted"/>
<dbReference type="Gene3D" id="3.80.10.10">
    <property type="entry name" value="Ribonuclease Inhibitor"/>
    <property type="match status" value="1"/>
</dbReference>
<evidence type="ECO:0000313" key="1">
    <source>
        <dbReference type="EMBL" id="SFH58803.1"/>
    </source>
</evidence>
<sequence>MLRSAVMPMSGNRHYARRVIRDLVRDKAKALPTDANAAHVTALRVWHCNYWSLAPLEQYPNLRTLVVASYPDSDVQALAALAGLEYLSLLHMPHVRDLAPLEGLRHLRTVRLATSPGWDSSGKVTVVDSLQPLANLPGLKHLELFGVQPASRSLQELESAPELVSLRASKYPAEEPRRFYMATGVTDA</sequence>
<evidence type="ECO:0000313" key="2">
    <source>
        <dbReference type="Proteomes" id="UP000199052"/>
    </source>
</evidence>
<gene>
    <name evidence="1" type="ORF">SAMN05421678_1231</name>
</gene>
<evidence type="ECO:0008006" key="3">
    <source>
        <dbReference type="Google" id="ProtNLM"/>
    </source>
</evidence>
<dbReference type="Proteomes" id="UP000199052">
    <property type="component" value="Unassembled WGS sequence"/>
</dbReference>
<dbReference type="SUPFAM" id="SSF52058">
    <property type="entry name" value="L domain-like"/>
    <property type="match status" value="1"/>
</dbReference>
<organism evidence="1 2">
    <name type="scientific">Actinopolymorpha cephalotaxi</name>
    <dbReference type="NCBI Taxonomy" id="504797"/>
    <lineage>
        <taxon>Bacteria</taxon>
        <taxon>Bacillati</taxon>
        <taxon>Actinomycetota</taxon>
        <taxon>Actinomycetes</taxon>
        <taxon>Propionibacteriales</taxon>
        <taxon>Actinopolymorphaceae</taxon>
        <taxon>Actinopolymorpha</taxon>
    </lineage>
</organism>
<dbReference type="AlphaFoldDB" id="A0A1I3B931"/>